<dbReference type="SUPFAM" id="SSF51556">
    <property type="entry name" value="Metallo-dependent hydrolases"/>
    <property type="match status" value="1"/>
</dbReference>
<dbReference type="Pfam" id="PF07969">
    <property type="entry name" value="Amidohydro_3"/>
    <property type="match status" value="1"/>
</dbReference>
<feature type="domain" description="Dihydroorotase catalytic" evidence="4">
    <location>
        <begin position="74"/>
        <end position="261"/>
    </location>
</feature>
<accession>A0A1I4E596</accession>
<evidence type="ECO:0000313" key="6">
    <source>
        <dbReference type="Proteomes" id="UP000198804"/>
    </source>
</evidence>
<evidence type="ECO:0000259" key="4">
    <source>
        <dbReference type="Pfam" id="PF12890"/>
    </source>
</evidence>
<protein>
    <submittedName>
        <fullName evidence="5">Dihydroorotase</fullName>
    </submittedName>
</protein>
<dbReference type="GO" id="GO:0005737">
    <property type="term" value="C:cytoplasm"/>
    <property type="evidence" value="ECO:0007669"/>
    <property type="project" value="TreeGrafter"/>
</dbReference>
<evidence type="ECO:0000256" key="1">
    <source>
        <dbReference type="ARBA" id="ARBA00022833"/>
    </source>
</evidence>
<dbReference type="GO" id="GO:0004038">
    <property type="term" value="F:allantoinase activity"/>
    <property type="evidence" value="ECO:0007669"/>
    <property type="project" value="TreeGrafter"/>
</dbReference>
<dbReference type="GO" id="GO:0006221">
    <property type="term" value="P:pyrimidine nucleotide biosynthetic process"/>
    <property type="evidence" value="ECO:0007669"/>
    <property type="project" value="UniProtKB-KW"/>
</dbReference>
<dbReference type="Pfam" id="PF12890">
    <property type="entry name" value="DHOase"/>
    <property type="match status" value="1"/>
</dbReference>
<keyword evidence="6" id="KW-1185">Reference proteome</keyword>
<dbReference type="InterPro" id="IPR032466">
    <property type="entry name" value="Metal_Hydrolase"/>
</dbReference>
<gene>
    <name evidence="5" type="ORF">SAMN04488125_107102</name>
</gene>
<dbReference type="GO" id="GO:0006145">
    <property type="term" value="P:purine nucleobase catabolic process"/>
    <property type="evidence" value="ECO:0007669"/>
    <property type="project" value="TreeGrafter"/>
</dbReference>
<dbReference type="EMBL" id="FOSV01000007">
    <property type="protein sequence ID" value="SFL00925.1"/>
    <property type="molecule type" value="Genomic_DNA"/>
</dbReference>
<dbReference type="Proteomes" id="UP000198804">
    <property type="component" value="Unassembled WGS sequence"/>
</dbReference>
<organism evidence="5 6">
    <name type="scientific">Methylorubrum salsuginis</name>
    <dbReference type="NCBI Taxonomy" id="414703"/>
    <lineage>
        <taxon>Bacteria</taxon>
        <taxon>Pseudomonadati</taxon>
        <taxon>Pseudomonadota</taxon>
        <taxon>Alphaproteobacteria</taxon>
        <taxon>Hyphomicrobiales</taxon>
        <taxon>Methylobacteriaceae</taxon>
        <taxon>Methylorubrum</taxon>
    </lineage>
</organism>
<dbReference type="Gene3D" id="3.20.20.140">
    <property type="entry name" value="Metal-dependent hydrolases"/>
    <property type="match status" value="1"/>
</dbReference>
<name>A0A1I4E596_9HYPH</name>
<dbReference type="CDD" id="cd01317">
    <property type="entry name" value="DHOase_IIa"/>
    <property type="match status" value="1"/>
</dbReference>
<evidence type="ECO:0000259" key="3">
    <source>
        <dbReference type="Pfam" id="PF07969"/>
    </source>
</evidence>
<dbReference type="InterPro" id="IPR024403">
    <property type="entry name" value="DHOase_cat"/>
</dbReference>
<dbReference type="NCBIfam" id="NF006558">
    <property type="entry name" value="PRK09059.1"/>
    <property type="match status" value="1"/>
</dbReference>
<dbReference type="PANTHER" id="PTHR43668">
    <property type="entry name" value="ALLANTOINASE"/>
    <property type="match status" value="1"/>
</dbReference>
<evidence type="ECO:0000313" key="5">
    <source>
        <dbReference type="EMBL" id="SFL00925.1"/>
    </source>
</evidence>
<keyword evidence="2" id="KW-0665">Pyrimidine biosynthesis</keyword>
<evidence type="ECO:0000256" key="2">
    <source>
        <dbReference type="ARBA" id="ARBA00022975"/>
    </source>
</evidence>
<sequence>MPGRVVAPIRTRGDNAREPMTTAPLLLSNAQLLDPATGREGPGAVLVRDGRIQGVAWGAAPGAPEGSQKIDCGGHVLAPGLMDLRAFVGEPGAEHRETLASASAAAAAGGVTTLVCMPDTNPVIDGPPIVDFVLRRARDTACVNVLPAAAITKGLAGREMTEFGLLQEAGAVAFTDGLKAVTNAQVMRRALTYARDFGALLMQHVEEPDLAAEGVMNEGEMASRLGLMGVPREAETIMLERDIRLVRLTGGRYHAAMISCADSVEIVRRAKEAGLPVTCGVSVNNLVLNEGDIGHYRTFCKLSPPLRREDDRQAVIAALNEGVIDVIVSDHNPQDVETKRLPFAEAADGALGIETLLGASLRLLHTGDVSLKRLLAALSANPAHLLGREAGRLAPGAPADLVLIDPDLPYVLDKRQLKSRSKNSPFDEARLQGAAVLTLVGGRVVHRSDLFAVAA</sequence>
<dbReference type="PANTHER" id="PTHR43668:SF2">
    <property type="entry name" value="ALLANTOINASE"/>
    <property type="match status" value="1"/>
</dbReference>
<dbReference type="SUPFAM" id="SSF51338">
    <property type="entry name" value="Composite domain of metallo-dependent hydrolases"/>
    <property type="match status" value="1"/>
</dbReference>
<dbReference type="Gene3D" id="2.30.40.10">
    <property type="entry name" value="Urease, subunit C, domain 1"/>
    <property type="match status" value="1"/>
</dbReference>
<keyword evidence="1" id="KW-0862">Zinc</keyword>
<dbReference type="GO" id="GO:0004151">
    <property type="term" value="F:dihydroorotase activity"/>
    <property type="evidence" value="ECO:0007669"/>
    <property type="project" value="InterPro"/>
</dbReference>
<proteinExistence type="predicted"/>
<feature type="domain" description="Amidohydrolase 3" evidence="3">
    <location>
        <begin position="366"/>
        <end position="446"/>
    </location>
</feature>
<dbReference type="STRING" id="414703.SAMN04488125_107102"/>
<dbReference type="NCBIfam" id="TIGR00857">
    <property type="entry name" value="pyrC_multi"/>
    <property type="match status" value="1"/>
</dbReference>
<dbReference type="AlphaFoldDB" id="A0A1I4E596"/>
<dbReference type="GO" id="GO:0046872">
    <property type="term" value="F:metal ion binding"/>
    <property type="evidence" value="ECO:0007669"/>
    <property type="project" value="InterPro"/>
</dbReference>
<dbReference type="InterPro" id="IPR050138">
    <property type="entry name" value="DHOase/Allantoinase_Hydrolase"/>
</dbReference>
<dbReference type="InterPro" id="IPR011059">
    <property type="entry name" value="Metal-dep_hydrolase_composite"/>
</dbReference>
<reference evidence="6" key="1">
    <citation type="submission" date="2016-10" db="EMBL/GenBank/DDBJ databases">
        <authorList>
            <person name="Varghese N."/>
            <person name="Submissions S."/>
        </authorList>
    </citation>
    <scope>NUCLEOTIDE SEQUENCE [LARGE SCALE GENOMIC DNA]</scope>
    <source>
        <strain evidence="6">CGMCC 1.6474</strain>
    </source>
</reference>
<dbReference type="InterPro" id="IPR004722">
    <property type="entry name" value="DHOase"/>
</dbReference>
<dbReference type="InterPro" id="IPR013108">
    <property type="entry name" value="Amidohydro_3"/>
</dbReference>